<feature type="domain" description="EB" evidence="1">
    <location>
        <begin position="317"/>
        <end position="377"/>
    </location>
</feature>
<dbReference type="PANTHER" id="PTHR39069:SF8">
    <property type="entry name" value="FI17111P1"/>
    <property type="match status" value="1"/>
</dbReference>
<dbReference type="HOGENOM" id="CLU_625923_0_0_1"/>
<dbReference type="PANTHER" id="PTHR39069">
    <property type="entry name" value="ECDYSONE-INDUCIBLE GENE E1, ISOFORM A"/>
    <property type="match status" value="1"/>
</dbReference>
<dbReference type="InParanoid" id="K1Q0B5"/>
<evidence type="ECO:0000313" key="2">
    <source>
        <dbReference type="EMBL" id="EKC27368.1"/>
    </source>
</evidence>
<accession>K1Q0B5</accession>
<protein>
    <recommendedName>
        <fullName evidence="1">EB domain-containing protein</fullName>
    </recommendedName>
</protein>
<name>K1Q0B5_MAGGI</name>
<dbReference type="EMBL" id="JH815770">
    <property type="protein sequence ID" value="EKC27368.1"/>
    <property type="molecule type" value="Genomic_DNA"/>
</dbReference>
<organism evidence="2">
    <name type="scientific">Magallana gigas</name>
    <name type="common">Pacific oyster</name>
    <name type="synonym">Crassostrea gigas</name>
    <dbReference type="NCBI Taxonomy" id="29159"/>
    <lineage>
        <taxon>Eukaryota</taxon>
        <taxon>Metazoa</taxon>
        <taxon>Spiralia</taxon>
        <taxon>Lophotrochozoa</taxon>
        <taxon>Mollusca</taxon>
        <taxon>Bivalvia</taxon>
        <taxon>Autobranchia</taxon>
        <taxon>Pteriomorphia</taxon>
        <taxon>Ostreida</taxon>
        <taxon>Ostreoidea</taxon>
        <taxon>Ostreidae</taxon>
        <taxon>Magallana</taxon>
    </lineage>
</organism>
<dbReference type="InterPro" id="IPR006149">
    <property type="entry name" value="EB_dom"/>
</dbReference>
<reference evidence="2" key="1">
    <citation type="journal article" date="2012" name="Nature">
        <title>The oyster genome reveals stress adaptation and complexity of shell formation.</title>
        <authorList>
            <person name="Zhang G."/>
            <person name="Fang X."/>
            <person name="Guo X."/>
            <person name="Li L."/>
            <person name="Luo R."/>
            <person name="Xu F."/>
            <person name="Yang P."/>
            <person name="Zhang L."/>
            <person name="Wang X."/>
            <person name="Qi H."/>
            <person name="Xiong Z."/>
            <person name="Que H."/>
            <person name="Xie Y."/>
            <person name="Holland P.W."/>
            <person name="Paps J."/>
            <person name="Zhu Y."/>
            <person name="Wu F."/>
            <person name="Chen Y."/>
            <person name="Wang J."/>
            <person name="Peng C."/>
            <person name="Meng J."/>
            <person name="Yang L."/>
            <person name="Liu J."/>
            <person name="Wen B."/>
            <person name="Zhang N."/>
            <person name="Huang Z."/>
            <person name="Zhu Q."/>
            <person name="Feng Y."/>
            <person name="Mount A."/>
            <person name="Hedgecock D."/>
            <person name="Xu Z."/>
            <person name="Liu Y."/>
            <person name="Domazet-Loso T."/>
            <person name="Du Y."/>
            <person name="Sun X."/>
            <person name="Zhang S."/>
            <person name="Liu B."/>
            <person name="Cheng P."/>
            <person name="Jiang X."/>
            <person name="Li J."/>
            <person name="Fan D."/>
            <person name="Wang W."/>
            <person name="Fu W."/>
            <person name="Wang T."/>
            <person name="Wang B."/>
            <person name="Zhang J."/>
            <person name="Peng Z."/>
            <person name="Li Y."/>
            <person name="Li N."/>
            <person name="Wang J."/>
            <person name="Chen M."/>
            <person name="He Y."/>
            <person name="Tan F."/>
            <person name="Song X."/>
            <person name="Zheng Q."/>
            <person name="Huang R."/>
            <person name="Yang H."/>
            <person name="Du X."/>
            <person name="Chen L."/>
            <person name="Yang M."/>
            <person name="Gaffney P.M."/>
            <person name="Wang S."/>
            <person name="Luo L."/>
            <person name="She Z."/>
            <person name="Ming Y."/>
            <person name="Huang W."/>
            <person name="Zhang S."/>
            <person name="Huang B."/>
            <person name="Zhang Y."/>
            <person name="Qu T."/>
            <person name="Ni P."/>
            <person name="Miao G."/>
            <person name="Wang J."/>
            <person name="Wang Q."/>
            <person name="Steinberg C.E."/>
            <person name="Wang H."/>
            <person name="Li N."/>
            <person name="Qian L."/>
            <person name="Zhang G."/>
            <person name="Li Y."/>
            <person name="Yang H."/>
            <person name="Liu X."/>
            <person name="Wang J."/>
            <person name="Yin Y."/>
            <person name="Wang J."/>
        </authorList>
    </citation>
    <scope>NUCLEOTIDE SEQUENCE [LARGE SCALE GENOMIC DNA]</scope>
    <source>
        <strain evidence="2">05x7-T-G4-1.051#20</strain>
    </source>
</reference>
<gene>
    <name evidence="2" type="ORF">CGI_10008358</name>
</gene>
<dbReference type="Pfam" id="PF01683">
    <property type="entry name" value="EB"/>
    <property type="match status" value="1"/>
</dbReference>
<sequence>MTCLGGLSLNETCEVDQQCSGTEKANTCSNYGKSQPTCRCNYGYIEKQYRCYRIGLTLGEPCYVNGQCTGIPNSGVCMANINNERVCHCNHGYIKYNESCFKERLTMYEECDVDMQCNGTSVGGVWKEIGHRKLCLCENGYIEDKADLICRKVVLLLLATLKNPLCAYMFVGDYHYLDFLSLMKSEHSTSKDRCLIFMKEMINSSAKSKLTKAQVKYTAFGRTYTFDLKHPPCKSAINLQNVEMMLICEGQTVGNGITCKSSADCDIKMEVCSRYQAIDQQICIPKRHINESCDVHSTCYDNNSECKYYGHSGTCQCLPDHKEIDGQCVKSGLSLNETCEVDHQCSGTEKGNTCSSYGESQLTCRCNHGYVEKQSRCYRMHLHLFESCDWSEQCTGSHGANECKVVEGQKICYCPDGKAIIEGICLYAKFVENTSFDA</sequence>
<dbReference type="AlphaFoldDB" id="K1Q0B5"/>
<evidence type="ECO:0000259" key="1">
    <source>
        <dbReference type="Pfam" id="PF01683"/>
    </source>
</evidence>
<proteinExistence type="predicted"/>